<evidence type="ECO:0000313" key="3">
    <source>
        <dbReference type="EMBL" id="AYE93190.1"/>
    </source>
</evidence>
<dbReference type="AlphaFoldDB" id="A0A386TYA3"/>
<gene>
    <name evidence="2" type="ORF">DXG01_000034</name>
    <name evidence="3" type="ORF">DXG01_000035</name>
</gene>
<name>A0A386TYA3_9AGAR</name>
<evidence type="ECO:0000256" key="1">
    <source>
        <dbReference type="SAM" id="Phobius"/>
    </source>
</evidence>
<feature type="transmembrane region" description="Helical" evidence="1">
    <location>
        <begin position="12"/>
        <end position="45"/>
    </location>
</feature>
<protein>
    <submittedName>
        <fullName evidence="2">Uncharacterized protein</fullName>
    </submittedName>
</protein>
<reference evidence="2" key="1">
    <citation type="submission" date="2018-08" db="EMBL/GenBank/DDBJ databases">
        <title>Comparative mitochondrial genomics of the basidiomycete Termitomyces.</title>
        <authorList>
            <person name="Nieuwenhuis M."/>
        </authorList>
    </citation>
    <scope>NUCLEOTIDE SEQUENCE</scope>
    <source>
        <strain evidence="2">TRssc25</strain>
    </source>
</reference>
<geneLocation type="mitochondrion" evidence="2"/>
<dbReference type="EMBL" id="MH725794">
    <property type="protein sequence ID" value="AYE93190.1"/>
    <property type="molecule type" value="Genomic_DNA"/>
</dbReference>
<accession>A0A386TYA3</accession>
<keyword evidence="2" id="KW-0496">Mitochondrion</keyword>
<sequence>MDYPIDMLANQIYVISIILFILSITIMISFGLTALIMNQIIYVYSDKLLNLFKNKYIRWYIIFNKKIIGLEIIFIGVSLLYFMYYLSYGIHFIATHPITFN</sequence>
<keyword evidence="1" id="KW-0812">Transmembrane</keyword>
<evidence type="ECO:0000313" key="2">
    <source>
        <dbReference type="EMBL" id="AYE93189.1"/>
    </source>
</evidence>
<keyword evidence="1" id="KW-0472">Membrane</keyword>
<dbReference type="EMBL" id="MH725794">
    <property type="protein sequence ID" value="AYE93189.1"/>
    <property type="molecule type" value="Genomic_DNA"/>
</dbReference>
<keyword evidence="1" id="KW-1133">Transmembrane helix</keyword>
<dbReference type="OrthoDB" id="5582218at2759"/>
<feature type="transmembrane region" description="Helical" evidence="1">
    <location>
        <begin position="66"/>
        <end position="86"/>
    </location>
</feature>
<organism evidence="2">
    <name type="scientific">Tephrocybe rancida</name>
    <dbReference type="NCBI Taxonomy" id="117070"/>
    <lineage>
        <taxon>Eukaryota</taxon>
        <taxon>Fungi</taxon>
        <taxon>Dikarya</taxon>
        <taxon>Basidiomycota</taxon>
        <taxon>Agaricomycotina</taxon>
        <taxon>Agaricomycetes</taxon>
        <taxon>Agaricomycetidae</taxon>
        <taxon>Agaricales</taxon>
        <taxon>Tricholomatineae</taxon>
        <taxon>Lyophyllaceae</taxon>
        <taxon>Tephrocybe</taxon>
    </lineage>
</organism>
<proteinExistence type="predicted"/>